<dbReference type="PANTHER" id="PTHR42852">
    <property type="entry name" value="THIOL:DISULFIDE INTERCHANGE PROTEIN DSBE"/>
    <property type="match status" value="1"/>
</dbReference>
<name>A0A1Q9LCG1_9PSEU</name>
<feature type="domain" description="Thioredoxin" evidence="6">
    <location>
        <begin position="58"/>
        <end position="199"/>
    </location>
</feature>
<comment type="caution">
    <text evidence="7">The sequence shown here is derived from an EMBL/GenBank/DDBJ whole genome shotgun (WGS) entry which is preliminary data.</text>
</comment>
<dbReference type="CDD" id="cd02966">
    <property type="entry name" value="TlpA_like_family"/>
    <property type="match status" value="1"/>
</dbReference>
<keyword evidence="3" id="KW-0812">Transmembrane</keyword>
<sequence length="202" mass="20707">MSPRLRWALVAVVLVVAAAVALWPRSDDPAAPAAPTTPAADLAPARQAAALTGCAVSPQRAQALADSTATCLATGRQVDAAAVLGGRDVLVNVWATWCQPCREELPVLAEYAAGPGALPVVGLAVQSPEGDALQLLTALGVRFPNLLDGAGSVTRALRVPDALPASYLVRADGTAEFITQPRLFRSVDDVRATAARLGGGTR</sequence>
<dbReference type="Pfam" id="PF00578">
    <property type="entry name" value="AhpC-TSA"/>
    <property type="match status" value="1"/>
</dbReference>
<organism evidence="7 8">
    <name type="scientific">Actinokineospora bangkokensis</name>
    <dbReference type="NCBI Taxonomy" id="1193682"/>
    <lineage>
        <taxon>Bacteria</taxon>
        <taxon>Bacillati</taxon>
        <taxon>Actinomycetota</taxon>
        <taxon>Actinomycetes</taxon>
        <taxon>Pseudonocardiales</taxon>
        <taxon>Pseudonocardiaceae</taxon>
        <taxon>Actinokineospora</taxon>
    </lineage>
</organism>
<evidence type="ECO:0000313" key="7">
    <source>
        <dbReference type="EMBL" id="OLR89704.1"/>
    </source>
</evidence>
<dbReference type="GO" id="GO:0016209">
    <property type="term" value="F:antioxidant activity"/>
    <property type="evidence" value="ECO:0007669"/>
    <property type="project" value="InterPro"/>
</dbReference>
<keyword evidence="5" id="KW-0676">Redox-active center</keyword>
<dbReference type="EMBL" id="MKQR01000028">
    <property type="protein sequence ID" value="OLR89704.1"/>
    <property type="molecule type" value="Genomic_DNA"/>
</dbReference>
<dbReference type="RefSeq" id="WP_075977914.1">
    <property type="nucleotide sequence ID" value="NZ_MKQR01000028.1"/>
</dbReference>
<dbReference type="AlphaFoldDB" id="A0A1Q9LCG1"/>
<keyword evidence="2" id="KW-0201">Cytochrome c-type biogenesis</keyword>
<dbReference type="InterPro" id="IPR000866">
    <property type="entry name" value="AhpC/TSA"/>
</dbReference>
<evidence type="ECO:0000256" key="3">
    <source>
        <dbReference type="ARBA" id="ARBA00022968"/>
    </source>
</evidence>
<keyword evidence="3" id="KW-0735">Signal-anchor</keyword>
<gene>
    <name evidence="7" type="ORF">BJP25_01330</name>
</gene>
<dbReference type="PANTHER" id="PTHR42852:SF6">
    <property type="entry name" value="THIOL:DISULFIDE INTERCHANGE PROTEIN DSBE"/>
    <property type="match status" value="1"/>
</dbReference>
<dbReference type="OrthoDB" id="9796554at2"/>
<dbReference type="Gene3D" id="3.40.30.10">
    <property type="entry name" value="Glutaredoxin"/>
    <property type="match status" value="1"/>
</dbReference>
<dbReference type="GO" id="GO:0016491">
    <property type="term" value="F:oxidoreductase activity"/>
    <property type="evidence" value="ECO:0007669"/>
    <property type="project" value="InterPro"/>
</dbReference>
<evidence type="ECO:0000313" key="8">
    <source>
        <dbReference type="Proteomes" id="UP000186040"/>
    </source>
</evidence>
<dbReference type="PROSITE" id="PS51352">
    <property type="entry name" value="THIOREDOXIN_2"/>
    <property type="match status" value="1"/>
</dbReference>
<keyword evidence="8" id="KW-1185">Reference proteome</keyword>
<evidence type="ECO:0000256" key="1">
    <source>
        <dbReference type="ARBA" id="ARBA00004196"/>
    </source>
</evidence>
<dbReference type="GO" id="GO:0017004">
    <property type="term" value="P:cytochrome complex assembly"/>
    <property type="evidence" value="ECO:0007669"/>
    <property type="project" value="UniProtKB-KW"/>
</dbReference>
<evidence type="ECO:0000256" key="5">
    <source>
        <dbReference type="ARBA" id="ARBA00023284"/>
    </source>
</evidence>
<proteinExistence type="predicted"/>
<dbReference type="InterPro" id="IPR050553">
    <property type="entry name" value="Thioredoxin_ResA/DsbE_sf"/>
</dbReference>
<dbReference type="InterPro" id="IPR036249">
    <property type="entry name" value="Thioredoxin-like_sf"/>
</dbReference>
<evidence type="ECO:0000259" key="6">
    <source>
        <dbReference type="PROSITE" id="PS51352"/>
    </source>
</evidence>
<evidence type="ECO:0000256" key="2">
    <source>
        <dbReference type="ARBA" id="ARBA00022748"/>
    </source>
</evidence>
<reference evidence="7 8" key="1">
    <citation type="submission" date="2016-10" db="EMBL/GenBank/DDBJ databases">
        <title>The Draft Genome Sequence of Actinokineospora bangkokensis 44EHWT reveals the biosynthetic pathway of antifungal compounds Thailandins with unusual extender unit butylmalonyl-CoA.</title>
        <authorList>
            <person name="Greule A."/>
            <person name="Intra B."/>
            <person name="Flemming S."/>
            <person name="Rommel M.G."/>
            <person name="Panbangred W."/>
            <person name="Bechthold A."/>
        </authorList>
    </citation>
    <scope>NUCLEOTIDE SEQUENCE [LARGE SCALE GENOMIC DNA]</scope>
    <source>
        <strain evidence="7 8">44EHW</strain>
    </source>
</reference>
<protein>
    <submittedName>
        <fullName evidence="7">Redoxin</fullName>
    </submittedName>
</protein>
<accession>A0A1Q9LCG1</accession>
<dbReference type="InterPro" id="IPR013766">
    <property type="entry name" value="Thioredoxin_domain"/>
</dbReference>
<comment type="subcellular location">
    <subcellularLocation>
        <location evidence="1">Cell envelope</location>
    </subcellularLocation>
</comment>
<evidence type="ECO:0000256" key="4">
    <source>
        <dbReference type="ARBA" id="ARBA00023157"/>
    </source>
</evidence>
<dbReference type="STRING" id="1193682.BJP25_01330"/>
<dbReference type="GO" id="GO:0030313">
    <property type="term" value="C:cell envelope"/>
    <property type="evidence" value="ECO:0007669"/>
    <property type="project" value="UniProtKB-SubCell"/>
</dbReference>
<dbReference type="Proteomes" id="UP000186040">
    <property type="component" value="Unassembled WGS sequence"/>
</dbReference>
<keyword evidence="4" id="KW-1015">Disulfide bond</keyword>
<dbReference type="SUPFAM" id="SSF52833">
    <property type="entry name" value="Thioredoxin-like"/>
    <property type="match status" value="1"/>
</dbReference>